<keyword evidence="3" id="KW-1185">Reference proteome</keyword>
<feature type="compositionally biased region" description="Acidic residues" evidence="1">
    <location>
        <begin position="62"/>
        <end position="72"/>
    </location>
</feature>
<feature type="region of interest" description="Disordered" evidence="1">
    <location>
        <begin position="58"/>
        <end position="127"/>
    </location>
</feature>
<feature type="compositionally biased region" description="Low complexity" evidence="1">
    <location>
        <begin position="73"/>
        <end position="103"/>
    </location>
</feature>
<gene>
    <name evidence="2" type="ORF">KUF71_003342</name>
</gene>
<evidence type="ECO:0000313" key="3">
    <source>
        <dbReference type="Proteomes" id="UP001219518"/>
    </source>
</evidence>
<feature type="compositionally biased region" description="Basic and acidic residues" evidence="1">
    <location>
        <begin position="118"/>
        <end position="127"/>
    </location>
</feature>
<evidence type="ECO:0000313" key="2">
    <source>
        <dbReference type="EMBL" id="KAK3908530.1"/>
    </source>
</evidence>
<comment type="caution">
    <text evidence="2">The sequence shown here is derived from an EMBL/GenBank/DDBJ whole genome shotgun (WGS) entry which is preliminary data.</text>
</comment>
<dbReference type="Proteomes" id="UP001219518">
    <property type="component" value="Unassembled WGS sequence"/>
</dbReference>
<evidence type="ECO:0000256" key="1">
    <source>
        <dbReference type="SAM" id="MobiDB-lite"/>
    </source>
</evidence>
<accession>A0AAE1GSC7</accession>
<organism evidence="2 3">
    <name type="scientific">Frankliniella fusca</name>
    <dbReference type="NCBI Taxonomy" id="407009"/>
    <lineage>
        <taxon>Eukaryota</taxon>
        <taxon>Metazoa</taxon>
        <taxon>Ecdysozoa</taxon>
        <taxon>Arthropoda</taxon>
        <taxon>Hexapoda</taxon>
        <taxon>Insecta</taxon>
        <taxon>Pterygota</taxon>
        <taxon>Neoptera</taxon>
        <taxon>Paraneoptera</taxon>
        <taxon>Thysanoptera</taxon>
        <taxon>Terebrantia</taxon>
        <taxon>Thripoidea</taxon>
        <taxon>Thripidae</taxon>
        <taxon>Frankliniella</taxon>
    </lineage>
</organism>
<sequence>MGVSCKCGALVRNNLSAVKNYLREGPHNAPFCCIQDDCRRRKFLVKTSYIRHLKEYHGVPEEGSESDSDGASDSEQAQSSSSASSSSSSSDSSSSIVSMDGSSYQNENIPSESDSDGDGDHEQEQDFNSKLEREAALLVLNLRRRGNVTGVAITAFAEESQKLIDAIVCATQEDIAKNLKAACVDEAVIENCVGNVPPPVLRNPLLCDLIHSEKKSSDGKIRSFLDGTAVKDNPLVEEYPHTIRLTLHADEFNPCNALGAKAGVHKTTEVNMQIQNLPPEENARLRSIFVLAYAYRQDLPKDTGIDPLLQPIITEMEELESRDGAVISLNGRPYVLRATIVTVAADDLEAHRMCGLLSPSAYRFCTHCLVSRPEMHQNIGAMGELRTKGLHSFHLEELVNQPKKFVARSYGLERKSSLLQVSNYSSFPQAAIKDGMHDILREIGPMEISLALHEFCHKRKLFTVQALNSTLQRFKYGPADSKNKPTPNFTEDSISNQGSYGLHQSAAQTWCLLWVFPFIMVSLSVPAGDFHLKMVVLLKEICVIMTHDI</sequence>
<protein>
    <submittedName>
        <fullName evidence="2">Halomucin</fullName>
    </submittedName>
</protein>
<dbReference type="AlphaFoldDB" id="A0AAE1GSC7"/>
<reference evidence="2" key="2">
    <citation type="journal article" date="2023" name="BMC Genomics">
        <title>Pest status, molecular evolution, and epigenetic factors derived from the genome assembly of Frankliniella fusca, a thysanopteran phytovirus vector.</title>
        <authorList>
            <person name="Catto M.A."/>
            <person name="Labadie P.E."/>
            <person name="Jacobson A.L."/>
            <person name="Kennedy G.G."/>
            <person name="Srinivasan R."/>
            <person name="Hunt B.G."/>
        </authorList>
    </citation>
    <scope>NUCLEOTIDE SEQUENCE</scope>
    <source>
        <strain evidence="2">PL_HMW_Pooled</strain>
    </source>
</reference>
<name>A0AAE1GSC7_9NEOP</name>
<reference evidence="2" key="1">
    <citation type="submission" date="2021-07" db="EMBL/GenBank/DDBJ databases">
        <authorList>
            <person name="Catto M.A."/>
            <person name="Jacobson A."/>
            <person name="Kennedy G."/>
            <person name="Labadie P."/>
            <person name="Hunt B.G."/>
            <person name="Srinivasan R."/>
        </authorList>
    </citation>
    <scope>NUCLEOTIDE SEQUENCE</scope>
    <source>
        <strain evidence="2">PL_HMW_Pooled</strain>
        <tissue evidence="2">Head</tissue>
    </source>
</reference>
<dbReference type="EMBL" id="JAHWGI010000064">
    <property type="protein sequence ID" value="KAK3908530.1"/>
    <property type="molecule type" value="Genomic_DNA"/>
</dbReference>
<proteinExistence type="predicted"/>